<evidence type="ECO:0000259" key="5">
    <source>
        <dbReference type="PROSITE" id="PS50977"/>
    </source>
</evidence>
<dbReference type="OrthoDB" id="3186364at2"/>
<dbReference type="InterPro" id="IPR023772">
    <property type="entry name" value="DNA-bd_HTH_TetR-type_CS"/>
</dbReference>
<comment type="caution">
    <text evidence="6">The sequence shown here is derived from an EMBL/GenBank/DDBJ whole genome shotgun (WGS) entry which is preliminary data.</text>
</comment>
<dbReference type="PROSITE" id="PS01081">
    <property type="entry name" value="HTH_TETR_1"/>
    <property type="match status" value="1"/>
</dbReference>
<feature type="domain" description="HTH tetR-type" evidence="5">
    <location>
        <begin position="5"/>
        <end position="65"/>
    </location>
</feature>
<keyword evidence="3" id="KW-0804">Transcription</keyword>
<dbReference type="Gene3D" id="1.10.357.10">
    <property type="entry name" value="Tetracycline Repressor, domain 2"/>
    <property type="match status" value="1"/>
</dbReference>
<dbReference type="RefSeq" id="WP_113981383.1">
    <property type="nucleotide sequence ID" value="NZ_QMEY01000005.1"/>
</dbReference>
<dbReference type="PANTHER" id="PTHR30055">
    <property type="entry name" value="HTH-TYPE TRANSCRIPTIONAL REGULATOR RUTR"/>
    <property type="match status" value="1"/>
</dbReference>
<dbReference type="PROSITE" id="PS50977">
    <property type="entry name" value="HTH_TETR_2"/>
    <property type="match status" value="1"/>
</dbReference>
<accession>A0A366M0L0</accession>
<evidence type="ECO:0000313" key="7">
    <source>
        <dbReference type="Proteomes" id="UP000253303"/>
    </source>
</evidence>
<evidence type="ECO:0000313" key="6">
    <source>
        <dbReference type="EMBL" id="RBQ19323.1"/>
    </source>
</evidence>
<sequence>MRESSDTRHRIEQVALTLFNEKGYEATSLREIAEKLGVTKAALYYHFKSKDEIVAGLAETRLARLRGLLDWARSQPATLETRREVVRRYAADLHDLRYSDVMRFFERNQTALRDHPVTHKNRDTMIELSKVLHSPGEPLATRLKRTMALFSLHAGHVFQMAEAGDPEEYRQAALEVALELVSD</sequence>
<gene>
    <name evidence="6" type="ORF">DP939_15450</name>
</gene>
<evidence type="ECO:0000256" key="4">
    <source>
        <dbReference type="PROSITE-ProRule" id="PRU00335"/>
    </source>
</evidence>
<dbReference type="SUPFAM" id="SSF46689">
    <property type="entry name" value="Homeodomain-like"/>
    <property type="match status" value="1"/>
</dbReference>
<dbReference type="EMBL" id="QMEY01000005">
    <property type="protein sequence ID" value="RBQ19323.1"/>
    <property type="molecule type" value="Genomic_DNA"/>
</dbReference>
<evidence type="ECO:0000256" key="1">
    <source>
        <dbReference type="ARBA" id="ARBA00023015"/>
    </source>
</evidence>
<evidence type="ECO:0000256" key="3">
    <source>
        <dbReference type="ARBA" id="ARBA00023163"/>
    </source>
</evidence>
<keyword evidence="1" id="KW-0805">Transcription regulation</keyword>
<feature type="DNA-binding region" description="H-T-H motif" evidence="4">
    <location>
        <begin position="28"/>
        <end position="47"/>
    </location>
</feature>
<dbReference type="InterPro" id="IPR050109">
    <property type="entry name" value="HTH-type_TetR-like_transc_reg"/>
</dbReference>
<dbReference type="InterPro" id="IPR001647">
    <property type="entry name" value="HTH_TetR"/>
</dbReference>
<name>A0A366M0L0_9ACTN</name>
<keyword evidence="2 4" id="KW-0238">DNA-binding</keyword>
<reference evidence="6 7" key="1">
    <citation type="submission" date="2018-06" db="EMBL/GenBank/DDBJ databases">
        <title>Sphaerisporangium craniellae sp. nov., isolated from a marine sponge in the South China Sea.</title>
        <authorList>
            <person name="Li L."/>
        </authorList>
    </citation>
    <scope>NUCLEOTIDE SEQUENCE [LARGE SCALE GENOMIC DNA]</scope>
    <source>
        <strain evidence="6 7">LHW63015</strain>
    </source>
</reference>
<dbReference type="InterPro" id="IPR009057">
    <property type="entry name" value="Homeodomain-like_sf"/>
</dbReference>
<dbReference type="Pfam" id="PF00440">
    <property type="entry name" value="TetR_N"/>
    <property type="match status" value="1"/>
</dbReference>
<dbReference type="AlphaFoldDB" id="A0A366M0L0"/>
<dbReference type="PANTHER" id="PTHR30055:SF234">
    <property type="entry name" value="HTH-TYPE TRANSCRIPTIONAL REGULATOR BETI"/>
    <property type="match status" value="1"/>
</dbReference>
<protein>
    <submittedName>
        <fullName evidence="6">TetR/AcrR family transcriptional regulator</fullName>
    </submittedName>
</protein>
<organism evidence="6 7">
    <name type="scientific">Spongiactinospora rosea</name>
    <dbReference type="NCBI Taxonomy" id="2248750"/>
    <lineage>
        <taxon>Bacteria</taxon>
        <taxon>Bacillati</taxon>
        <taxon>Actinomycetota</taxon>
        <taxon>Actinomycetes</taxon>
        <taxon>Streptosporangiales</taxon>
        <taxon>Streptosporangiaceae</taxon>
        <taxon>Spongiactinospora</taxon>
    </lineage>
</organism>
<evidence type="ECO:0000256" key="2">
    <source>
        <dbReference type="ARBA" id="ARBA00023125"/>
    </source>
</evidence>
<dbReference type="GO" id="GO:0003700">
    <property type="term" value="F:DNA-binding transcription factor activity"/>
    <property type="evidence" value="ECO:0007669"/>
    <property type="project" value="TreeGrafter"/>
</dbReference>
<proteinExistence type="predicted"/>
<keyword evidence="7" id="KW-1185">Reference proteome</keyword>
<dbReference type="Proteomes" id="UP000253303">
    <property type="component" value="Unassembled WGS sequence"/>
</dbReference>
<dbReference type="GO" id="GO:0000976">
    <property type="term" value="F:transcription cis-regulatory region binding"/>
    <property type="evidence" value="ECO:0007669"/>
    <property type="project" value="TreeGrafter"/>
</dbReference>
<dbReference type="PRINTS" id="PR00455">
    <property type="entry name" value="HTHTETR"/>
</dbReference>